<protein>
    <submittedName>
        <fullName evidence="1">Uncharacterized protein</fullName>
    </submittedName>
</protein>
<proteinExistence type="predicted"/>
<dbReference type="EMBL" id="BARU01007172">
    <property type="protein sequence ID" value="GAH42258.1"/>
    <property type="molecule type" value="Genomic_DNA"/>
</dbReference>
<reference evidence="1" key="1">
    <citation type="journal article" date="2014" name="Front. Microbiol.">
        <title>High frequency of phylogenetically diverse reductive dehalogenase-homologous genes in deep subseafloor sedimentary metagenomes.</title>
        <authorList>
            <person name="Kawai M."/>
            <person name="Futagami T."/>
            <person name="Toyoda A."/>
            <person name="Takaki Y."/>
            <person name="Nishi S."/>
            <person name="Hori S."/>
            <person name="Arai W."/>
            <person name="Tsubouchi T."/>
            <person name="Morono Y."/>
            <person name="Uchiyama I."/>
            <person name="Ito T."/>
            <person name="Fujiyama A."/>
            <person name="Inagaki F."/>
            <person name="Takami H."/>
        </authorList>
    </citation>
    <scope>NUCLEOTIDE SEQUENCE</scope>
    <source>
        <strain evidence="1">Expedition CK06-06</strain>
    </source>
</reference>
<accession>X1HAA5</accession>
<sequence>DGTVFGWVQATSAFEAIEFQKRGLKVTHKMFTAEDPDMNEGDRIVEASGRTMMVRGPVNQAGVGRCWRVNLEERV</sequence>
<feature type="non-terminal residue" evidence="1">
    <location>
        <position position="1"/>
    </location>
</feature>
<organism evidence="1">
    <name type="scientific">marine sediment metagenome</name>
    <dbReference type="NCBI Taxonomy" id="412755"/>
    <lineage>
        <taxon>unclassified sequences</taxon>
        <taxon>metagenomes</taxon>
        <taxon>ecological metagenomes</taxon>
    </lineage>
</organism>
<name>X1HAA5_9ZZZZ</name>
<dbReference type="AlphaFoldDB" id="X1HAA5"/>
<gene>
    <name evidence="1" type="ORF">S03H2_14140</name>
</gene>
<evidence type="ECO:0000313" key="1">
    <source>
        <dbReference type="EMBL" id="GAH42258.1"/>
    </source>
</evidence>
<comment type="caution">
    <text evidence="1">The sequence shown here is derived from an EMBL/GenBank/DDBJ whole genome shotgun (WGS) entry which is preliminary data.</text>
</comment>